<proteinExistence type="predicted"/>
<name>A0A3P6U8Y8_CYLGO</name>
<organism evidence="2 3">
    <name type="scientific">Cylicostephanus goldi</name>
    <name type="common">Nematode worm</name>
    <dbReference type="NCBI Taxonomy" id="71465"/>
    <lineage>
        <taxon>Eukaryota</taxon>
        <taxon>Metazoa</taxon>
        <taxon>Ecdysozoa</taxon>
        <taxon>Nematoda</taxon>
        <taxon>Chromadorea</taxon>
        <taxon>Rhabditida</taxon>
        <taxon>Rhabditina</taxon>
        <taxon>Rhabditomorpha</taxon>
        <taxon>Strongyloidea</taxon>
        <taxon>Strongylidae</taxon>
        <taxon>Cylicostephanus</taxon>
    </lineage>
</organism>
<reference evidence="2 3" key="1">
    <citation type="submission" date="2018-11" db="EMBL/GenBank/DDBJ databases">
        <authorList>
            <consortium name="Pathogen Informatics"/>
        </authorList>
    </citation>
    <scope>NUCLEOTIDE SEQUENCE [LARGE SCALE GENOMIC DNA]</scope>
</reference>
<feature type="region of interest" description="Disordered" evidence="1">
    <location>
        <begin position="42"/>
        <end position="61"/>
    </location>
</feature>
<keyword evidence="3" id="KW-1185">Reference proteome</keyword>
<evidence type="ECO:0000313" key="3">
    <source>
        <dbReference type="Proteomes" id="UP000271889"/>
    </source>
</evidence>
<evidence type="ECO:0000256" key="1">
    <source>
        <dbReference type="SAM" id="MobiDB-lite"/>
    </source>
</evidence>
<dbReference type="OrthoDB" id="5871835at2759"/>
<accession>A0A3P6U8Y8</accession>
<feature type="non-terminal residue" evidence="2">
    <location>
        <position position="1"/>
    </location>
</feature>
<evidence type="ECO:0000313" key="2">
    <source>
        <dbReference type="EMBL" id="VDK74734.1"/>
    </source>
</evidence>
<dbReference type="Proteomes" id="UP000271889">
    <property type="component" value="Unassembled WGS sequence"/>
</dbReference>
<protein>
    <submittedName>
        <fullName evidence="2">Uncharacterized protein</fullName>
    </submittedName>
</protein>
<dbReference type="AlphaFoldDB" id="A0A3P6U8Y8"/>
<sequence>RGVTGTNPADIVPAGGKFLSVPHHYLDEDVKKIVKAITDGKPWTTKKPTTTKPTTRRTTTPKPLDLKCLMVGDLYNFGSDEERYLDEAEFLSQLSYDFFESTTVKPMAGLWAYGHTTFPESPDLSSITANRSVFEKQLRGMLYRRKSNASTTAYAIEVINKMLEDSRMNCLVFLAASNDTRTEFNLINEKTRLVAVGLDG</sequence>
<gene>
    <name evidence="2" type="ORF">CGOC_LOCUS7064</name>
</gene>
<dbReference type="EMBL" id="UYRV01024016">
    <property type="protein sequence ID" value="VDK74734.1"/>
    <property type="molecule type" value="Genomic_DNA"/>
</dbReference>